<dbReference type="EMBL" id="BDGG01000002">
    <property type="protein sequence ID" value="GAU91830.1"/>
    <property type="molecule type" value="Genomic_DNA"/>
</dbReference>
<evidence type="ECO:0000256" key="3">
    <source>
        <dbReference type="ARBA" id="ARBA00022801"/>
    </source>
</evidence>
<evidence type="ECO:0000313" key="9">
    <source>
        <dbReference type="EMBL" id="GAU91830.1"/>
    </source>
</evidence>
<evidence type="ECO:0000256" key="2">
    <source>
        <dbReference type="ARBA" id="ARBA00022723"/>
    </source>
</evidence>
<feature type="domain" description="Peptidase M12A" evidence="8">
    <location>
        <begin position="24"/>
        <end position="251"/>
    </location>
</feature>
<dbReference type="GO" id="GO:0004222">
    <property type="term" value="F:metalloendopeptidase activity"/>
    <property type="evidence" value="ECO:0007669"/>
    <property type="project" value="InterPro"/>
</dbReference>
<dbReference type="Pfam" id="PF01400">
    <property type="entry name" value="Astacin"/>
    <property type="match status" value="1"/>
</dbReference>
<accession>A0A1D1UTJ2</accession>
<keyword evidence="5" id="KW-0482">Metalloprotease</keyword>
<comment type="caution">
    <text evidence="9">The sequence shown here is derived from an EMBL/GenBank/DDBJ whole genome shotgun (WGS) entry which is preliminary data.</text>
</comment>
<dbReference type="AlphaFoldDB" id="A0A1D1UTJ2"/>
<dbReference type="Proteomes" id="UP000186922">
    <property type="component" value="Unassembled WGS sequence"/>
</dbReference>
<gene>
    <name evidence="9" type="primary">RvY_04011-1</name>
    <name evidence="9" type="synonym">RvY_04011.1</name>
    <name evidence="9" type="ORF">RvY_04011</name>
</gene>
<keyword evidence="7" id="KW-0732">Signal</keyword>
<feature type="signal peptide" evidence="7">
    <location>
        <begin position="1"/>
        <end position="25"/>
    </location>
</feature>
<evidence type="ECO:0000256" key="4">
    <source>
        <dbReference type="ARBA" id="ARBA00022833"/>
    </source>
</evidence>
<dbReference type="InterPro" id="IPR001506">
    <property type="entry name" value="Peptidase_M12A"/>
</dbReference>
<keyword evidence="4" id="KW-0862">Zinc</keyword>
<dbReference type="PROSITE" id="PS51864">
    <property type="entry name" value="ASTACIN"/>
    <property type="match status" value="1"/>
</dbReference>
<keyword evidence="10" id="KW-1185">Reference proteome</keyword>
<evidence type="ECO:0000259" key="8">
    <source>
        <dbReference type="PROSITE" id="PS51864"/>
    </source>
</evidence>
<dbReference type="OrthoDB" id="291007at2759"/>
<protein>
    <recommendedName>
        <fullName evidence="8">Peptidase M12A domain-containing protein</fullName>
    </recommendedName>
</protein>
<dbReference type="InterPro" id="IPR024079">
    <property type="entry name" value="MetalloPept_cat_dom_sf"/>
</dbReference>
<dbReference type="InterPro" id="IPR006026">
    <property type="entry name" value="Peptidase_Metallo"/>
</dbReference>
<evidence type="ECO:0000256" key="1">
    <source>
        <dbReference type="ARBA" id="ARBA00022670"/>
    </source>
</evidence>
<feature type="chain" id="PRO_5008897607" description="Peptidase M12A domain-containing protein" evidence="7">
    <location>
        <begin position="26"/>
        <end position="254"/>
    </location>
</feature>
<dbReference type="GO" id="GO:0008270">
    <property type="term" value="F:zinc ion binding"/>
    <property type="evidence" value="ECO:0007669"/>
    <property type="project" value="InterPro"/>
</dbReference>
<dbReference type="SMART" id="SM00235">
    <property type="entry name" value="ZnMc"/>
    <property type="match status" value="1"/>
</dbReference>
<comment type="caution">
    <text evidence="6">Lacks conserved residue(s) required for the propagation of feature annotation.</text>
</comment>
<dbReference type="PANTHER" id="PTHR10127:SF780">
    <property type="entry name" value="METALLOENDOPEPTIDASE"/>
    <property type="match status" value="1"/>
</dbReference>
<organism evidence="9 10">
    <name type="scientific">Ramazzottius varieornatus</name>
    <name type="common">Water bear</name>
    <name type="synonym">Tardigrade</name>
    <dbReference type="NCBI Taxonomy" id="947166"/>
    <lineage>
        <taxon>Eukaryota</taxon>
        <taxon>Metazoa</taxon>
        <taxon>Ecdysozoa</taxon>
        <taxon>Tardigrada</taxon>
        <taxon>Eutardigrada</taxon>
        <taxon>Parachela</taxon>
        <taxon>Hypsibioidea</taxon>
        <taxon>Ramazzottiidae</taxon>
        <taxon>Ramazzottius</taxon>
    </lineage>
</organism>
<keyword evidence="2" id="KW-0479">Metal-binding</keyword>
<name>A0A1D1UTJ2_RAMVA</name>
<evidence type="ECO:0000256" key="6">
    <source>
        <dbReference type="PROSITE-ProRule" id="PRU01211"/>
    </source>
</evidence>
<evidence type="ECO:0000256" key="7">
    <source>
        <dbReference type="SAM" id="SignalP"/>
    </source>
</evidence>
<sequence length="254" mass="27834">MFVPYGISLFFGLWIILTNCYHAEGYVLNTNPTFAKWPGNTVPFLISPEYSPAEQSTIRLAAAQLQADMGNCIRFVDLTNSGIPTNTHYVIISKSGGPGVPASSCYSFPGMVVSPSQPPPSYAQHMAIQNGPGGCLSSTRQVMRFLASVLGLRGEHNKPGRDNFIQINIQNVDRLAPLVGAFNEYDPRTVAFNATDFDYNSISMLDPLSYSRNGAPVIVSRNGRPIFNGGRLSFRDCYALSLMYGCMVQCPTFY</sequence>
<dbReference type="SUPFAM" id="SSF55486">
    <property type="entry name" value="Metalloproteases ('zincins'), catalytic domain"/>
    <property type="match status" value="1"/>
</dbReference>
<evidence type="ECO:0000313" key="10">
    <source>
        <dbReference type="Proteomes" id="UP000186922"/>
    </source>
</evidence>
<keyword evidence="3" id="KW-0378">Hydrolase</keyword>
<dbReference type="Gene3D" id="3.40.390.10">
    <property type="entry name" value="Collagenase (Catalytic Domain)"/>
    <property type="match status" value="1"/>
</dbReference>
<dbReference type="PANTHER" id="PTHR10127">
    <property type="entry name" value="DISCOIDIN, CUB, EGF, LAMININ , AND ZINC METALLOPROTEASE DOMAIN CONTAINING"/>
    <property type="match status" value="1"/>
</dbReference>
<keyword evidence="1" id="KW-0645">Protease</keyword>
<reference evidence="9 10" key="1">
    <citation type="journal article" date="2016" name="Nat. Commun.">
        <title>Extremotolerant tardigrade genome and improved radiotolerance of human cultured cells by tardigrade-unique protein.</title>
        <authorList>
            <person name="Hashimoto T."/>
            <person name="Horikawa D.D."/>
            <person name="Saito Y."/>
            <person name="Kuwahara H."/>
            <person name="Kozuka-Hata H."/>
            <person name="Shin-I T."/>
            <person name="Minakuchi Y."/>
            <person name="Ohishi K."/>
            <person name="Motoyama A."/>
            <person name="Aizu T."/>
            <person name="Enomoto A."/>
            <person name="Kondo K."/>
            <person name="Tanaka S."/>
            <person name="Hara Y."/>
            <person name="Koshikawa S."/>
            <person name="Sagara H."/>
            <person name="Miura T."/>
            <person name="Yokobori S."/>
            <person name="Miyagawa K."/>
            <person name="Suzuki Y."/>
            <person name="Kubo T."/>
            <person name="Oyama M."/>
            <person name="Kohara Y."/>
            <person name="Fujiyama A."/>
            <person name="Arakawa K."/>
            <person name="Katayama T."/>
            <person name="Toyoda A."/>
            <person name="Kunieda T."/>
        </authorList>
    </citation>
    <scope>NUCLEOTIDE SEQUENCE [LARGE SCALE GENOMIC DNA]</scope>
    <source>
        <strain evidence="9 10">YOKOZUNA-1</strain>
    </source>
</reference>
<proteinExistence type="predicted"/>
<evidence type="ECO:0000256" key="5">
    <source>
        <dbReference type="ARBA" id="ARBA00023049"/>
    </source>
</evidence>
<dbReference type="GO" id="GO:0006508">
    <property type="term" value="P:proteolysis"/>
    <property type="evidence" value="ECO:0007669"/>
    <property type="project" value="UniProtKB-KW"/>
</dbReference>